<name>A0AC58UP15_TOBAC</name>
<gene>
    <name evidence="2" type="primary">LOC107818698</name>
</gene>
<dbReference type="Proteomes" id="UP000790787">
    <property type="component" value="Chromosome 6"/>
</dbReference>
<sequence length="349" mass="40683">MSNAILIFISFHSSHPEESRELLQKKVFQNKAFPPELHDVSLDVVRRCKGLPLVVALVAGIIKKKKMERSCWHEVKKAVFSYLDCEFEDYSRATMQLSYDNLPDYLRPCLLYMGMFPEDERIPVSKLICLWIAEGFVQDVESGRLMEETAEGYLMDLTSSNVVMVSRTRYNDKVKYCQVHDAVLHFCLERSREEKFMLAVRGNIQPSDLKESRVSFSFSNDLSKFASKMRKPFHQHLKSLITTNRGESLYWNPFSQVINLMRLLKVFDLSSHKLGRLSLATMKPLIHLKYVILFTDKFDFNGKSHLPHLETSILKCLMRTRLSANFWKMKKLRHVEFTKACFFLGKADL</sequence>
<reference evidence="1" key="1">
    <citation type="journal article" date="2014" name="Nat. Commun.">
        <title>The tobacco genome sequence and its comparison with those of tomato and potato.</title>
        <authorList>
            <person name="Sierro N."/>
            <person name="Battey J.N."/>
            <person name="Ouadi S."/>
            <person name="Bakaher N."/>
            <person name="Bovet L."/>
            <person name="Willig A."/>
            <person name="Goepfert S."/>
            <person name="Peitsch M.C."/>
            <person name="Ivanov N.V."/>
        </authorList>
    </citation>
    <scope>NUCLEOTIDE SEQUENCE [LARGE SCALE GENOMIC DNA]</scope>
</reference>
<evidence type="ECO:0000313" key="1">
    <source>
        <dbReference type="Proteomes" id="UP000790787"/>
    </source>
</evidence>
<keyword evidence="1" id="KW-1185">Reference proteome</keyword>
<accession>A0AC58UP15</accession>
<proteinExistence type="predicted"/>
<organism evidence="1 2">
    <name type="scientific">Nicotiana tabacum</name>
    <name type="common">Common tobacco</name>
    <dbReference type="NCBI Taxonomy" id="4097"/>
    <lineage>
        <taxon>Eukaryota</taxon>
        <taxon>Viridiplantae</taxon>
        <taxon>Streptophyta</taxon>
        <taxon>Embryophyta</taxon>
        <taxon>Tracheophyta</taxon>
        <taxon>Spermatophyta</taxon>
        <taxon>Magnoliopsida</taxon>
        <taxon>eudicotyledons</taxon>
        <taxon>Gunneridae</taxon>
        <taxon>Pentapetalae</taxon>
        <taxon>asterids</taxon>
        <taxon>lamiids</taxon>
        <taxon>Solanales</taxon>
        <taxon>Solanaceae</taxon>
        <taxon>Nicotianoideae</taxon>
        <taxon>Nicotianeae</taxon>
        <taxon>Nicotiana</taxon>
    </lineage>
</organism>
<dbReference type="RefSeq" id="XP_075110884.1">
    <property type="nucleotide sequence ID" value="XM_075254783.1"/>
</dbReference>
<protein>
    <submittedName>
        <fullName evidence="2">Late blight resistance protein homolog R1B-16</fullName>
    </submittedName>
</protein>
<reference evidence="2" key="2">
    <citation type="submission" date="2025-08" db="UniProtKB">
        <authorList>
            <consortium name="RefSeq"/>
        </authorList>
    </citation>
    <scope>IDENTIFICATION</scope>
    <source>
        <tissue evidence="2">Leaf</tissue>
    </source>
</reference>
<evidence type="ECO:0000313" key="2">
    <source>
        <dbReference type="RefSeq" id="XP_075110884.1"/>
    </source>
</evidence>